<gene>
    <name evidence="1" type="ORF">BaRGS_00028023</name>
</gene>
<comment type="caution">
    <text evidence="1">The sequence shown here is derived from an EMBL/GenBank/DDBJ whole genome shotgun (WGS) entry which is preliminary data.</text>
</comment>
<evidence type="ECO:0000313" key="2">
    <source>
        <dbReference type="Proteomes" id="UP001519460"/>
    </source>
</evidence>
<dbReference type="Proteomes" id="UP001519460">
    <property type="component" value="Unassembled WGS sequence"/>
</dbReference>
<reference evidence="1 2" key="1">
    <citation type="journal article" date="2023" name="Sci. Data">
        <title>Genome assembly of the Korean intertidal mud-creeper Batillaria attramentaria.</title>
        <authorList>
            <person name="Patra A.K."/>
            <person name="Ho P.T."/>
            <person name="Jun S."/>
            <person name="Lee S.J."/>
            <person name="Kim Y."/>
            <person name="Won Y.J."/>
        </authorList>
    </citation>
    <scope>NUCLEOTIDE SEQUENCE [LARGE SCALE GENOMIC DNA]</scope>
    <source>
        <strain evidence="1">Wonlab-2016</strain>
    </source>
</reference>
<keyword evidence="2" id="KW-1185">Reference proteome</keyword>
<accession>A0ABD0K118</accession>
<evidence type="ECO:0000313" key="1">
    <source>
        <dbReference type="EMBL" id="KAK7480762.1"/>
    </source>
</evidence>
<name>A0ABD0K118_9CAEN</name>
<protein>
    <submittedName>
        <fullName evidence="1">Uncharacterized protein</fullName>
    </submittedName>
</protein>
<proteinExistence type="predicted"/>
<dbReference type="EMBL" id="JACVVK020000275">
    <property type="protein sequence ID" value="KAK7480762.1"/>
    <property type="molecule type" value="Genomic_DNA"/>
</dbReference>
<sequence length="142" mass="16100">MLLLEHEAEQLCFANLMFLFSLAYKHTPLIQYSVLRRLLSVDDIYPSDTDIRACSYFTVTSFCAPHYWESWGKSIERLGCRGVVGRFSFARKARQTNAIIDLLVLLALRCASLVFIVGESVAYTAFPLDTLTQSALCCQFLL</sequence>
<organism evidence="1 2">
    <name type="scientific">Batillaria attramentaria</name>
    <dbReference type="NCBI Taxonomy" id="370345"/>
    <lineage>
        <taxon>Eukaryota</taxon>
        <taxon>Metazoa</taxon>
        <taxon>Spiralia</taxon>
        <taxon>Lophotrochozoa</taxon>
        <taxon>Mollusca</taxon>
        <taxon>Gastropoda</taxon>
        <taxon>Caenogastropoda</taxon>
        <taxon>Sorbeoconcha</taxon>
        <taxon>Cerithioidea</taxon>
        <taxon>Batillariidae</taxon>
        <taxon>Batillaria</taxon>
    </lineage>
</organism>
<dbReference type="AlphaFoldDB" id="A0ABD0K118"/>